<proteinExistence type="predicted"/>
<feature type="compositionally biased region" description="Low complexity" evidence="1">
    <location>
        <begin position="108"/>
        <end position="120"/>
    </location>
</feature>
<accession>A0A1J4KM27</accession>
<sequence>MEGQESFPSQENSTDLTMYAHSVDSMTNFPPSDRDEMNIFFNNYSSNFDPDIIPRESPLSFKNLSNSLTSLPDSKILPEAKCRQSLPNISMKRLSVIYSPPPNQDRPNSSNNASKINSSDIKSEKNEKMNDHSSVEDGSPASKSSENKNIQHVVPMDHIDPKLYLDLTGFTQGYDSEQGSGRIPPRLARIVTQPKDSVFYLALCGVDISGYNKGTIRETVVELKRYLSICVEKRYIAECAYLEDIIDSIQFEGKLLQKLDDAPIIGQTEDQLDEAVTNFEEKETQWRNLMTKLDAEEKITLDDLESKFKIDCENLEIEWSSHSKLKQFNKPSKNLMELRSVARNLMKTRRFNESVKMLEIIAKREKEDGIRASQKMQEAYNVAQQNLEKQYRNEVENTKIAFQKKRNAIEKKKSISLLSYNRRVDKLEKTLDMQIENTKTIERTIKKEVKAPNRTVFSNAYIKKGNNLILPPIMPITRKTLPNSRPTSSMKKGNHPNRRNTQLSRPSSKMGMRGSSSGYSNI</sequence>
<protein>
    <submittedName>
        <fullName evidence="2">Uncharacterized protein</fullName>
    </submittedName>
</protein>
<feature type="compositionally biased region" description="Polar residues" evidence="1">
    <location>
        <begin position="480"/>
        <end position="491"/>
    </location>
</feature>
<dbReference type="AlphaFoldDB" id="A0A1J4KM27"/>
<feature type="compositionally biased region" description="Basic and acidic residues" evidence="1">
    <location>
        <begin position="121"/>
        <end position="135"/>
    </location>
</feature>
<dbReference type="PANTHER" id="PTHR47026:SF2">
    <property type="entry name" value="FLAGELLAR ASSOCIATED PROTEIN"/>
    <property type="match status" value="1"/>
</dbReference>
<evidence type="ECO:0000256" key="1">
    <source>
        <dbReference type="SAM" id="MobiDB-lite"/>
    </source>
</evidence>
<feature type="region of interest" description="Disordered" evidence="1">
    <location>
        <begin position="96"/>
        <end position="149"/>
    </location>
</feature>
<gene>
    <name evidence="2" type="ORF">TRFO_17829</name>
</gene>
<keyword evidence="3" id="KW-1185">Reference proteome</keyword>
<dbReference type="RefSeq" id="XP_068365489.1">
    <property type="nucleotide sequence ID" value="XM_068499813.1"/>
</dbReference>
<organism evidence="2 3">
    <name type="scientific">Tritrichomonas foetus</name>
    <dbReference type="NCBI Taxonomy" id="1144522"/>
    <lineage>
        <taxon>Eukaryota</taxon>
        <taxon>Metamonada</taxon>
        <taxon>Parabasalia</taxon>
        <taxon>Tritrichomonadida</taxon>
        <taxon>Tritrichomonadidae</taxon>
        <taxon>Tritrichomonas</taxon>
    </lineage>
</organism>
<dbReference type="Proteomes" id="UP000179807">
    <property type="component" value="Unassembled WGS sequence"/>
</dbReference>
<name>A0A1J4KM27_9EUKA</name>
<dbReference type="EMBL" id="MLAK01000565">
    <property type="protein sequence ID" value="OHT12353.1"/>
    <property type="molecule type" value="Genomic_DNA"/>
</dbReference>
<dbReference type="OrthoDB" id="10645087at2759"/>
<dbReference type="PANTHER" id="PTHR47026">
    <property type="entry name" value="PIGMENTOSA GTPASE REGULATOR-LIKE PROTEIN, PUTATIVE-RELATED"/>
    <property type="match status" value="1"/>
</dbReference>
<evidence type="ECO:0000313" key="2">
    <source>
        <dbReference type="EMBL" id="OHT12353.1"/>
    </source>
</evidence>
<evidence type="ECO:0000313" key="3">
    <source>
        <dbReference type="Proteomes" id="UP000179807"/>
    </source>
</evidence>
<reference evidence="2" key="1">
    <citation type="submission" date="2016-10" db="EMBL/GenBank/DDBJ databases">
        <authorList>
            <person name="Benchimol M."/>
            <person name="Almeida L.G."/>
            <person name="Vasconcelos A.T."/>
            <person name="Perreira-Neves A."/>
            <person name="Rosa I.A."/>
            <person name="Tasca T."/>
            <person name="Bogo M.R."/>
            <person name="de Souza W."/>
        </authorList>
    </citation>
    <scope>NUCLEOTIDE SEQUENCE [LARGE SCALE GENOMIC DNA]</scope>
    <source>
        <strain evidence="2">K</strain>
    </source>
</reference>
<dbReference type="VEuPathDB" id="TrichDB:TRFO_17829"/>
<feature type="compositionally biased region" description="Low complexity" evidence="1">
    <location>
        <begin position="504"/>
        <end position="522"/>
    </location>
</feature>
<feature type="region of interest" description="Disordered" evidence="1">
    <location>
        <begin position="476"/>
        <end position="522"/>
    </location>
</feature>
<comment type="caution">
    <text evidence="2">The sequence shown here is derived from an EMBL/GenBank/DDBJ whole genome shotgun (WGS) entry which is preliminary data.</text>
</comment>
<dbReference type="GeneID" id="94834517"/>